<organism evidence="1 2">
    <name type="scientific">Duganella levis</name>
    <dbReference type="NCBI Taxonomy" id="2692169"/>
    <lineage>
        <taxon>Bacteria</taxon>
        <taxon>Pseudomonadati</taxon>
        <taxon>Pseudomonadota</taxon>
        <taxon>Betaproteobacteria</taxon>
        <taxon>Burkholderiales</taxon>
        <taxon>Oxalobacteraceae</taxon>
        <taxon>Telluria group</taxon>
        <taxon>Duganella</taxon>
    </lineage>
</organism>
<gene>
    <name evidence="1" type="ORF">GTP69_22230</name>
</gene>
<dbReference type="Proteomes" id="UP000642144">
    <property type="component" value="Unassembled WGS sequence"/>
</dbReference>
<protein>
    <submittedName>
        <fullName evidence="1">Uncharacterized protein</fullName>
    </submittedName>
</protein>
<comment type="caution">
    <text evidence="1">The sequence shown here is derived from an EMBL/GenBank/DDBJ whole genome shotgun (WGS) entry which is preliminary data.</text>
</comment>
<accession>A0ABW9W5W3</accession>
<proteinExistence type="predicted"/>
<dbReference type="RefSeq" id="WP_161056897.1">
    <property type="nucleotide sequence ID" value="NZ_WWCT01000020.1"/>
</dbReference>
<keyword evidence="2" id="KW-1185">Reference proteome</keyword>
<sequence length="104" mass="11838">MSRVKFDVESDGRFLDSVKDLGTASATRVLLKLKQMNDCVPWTAMLREYRWHEIVLAPTDGFPGGNRLFSFVLYFSPDEAYEIVAHNYAPPEVVCVLARVTRLV</sequence>
<name>A0ABW9W5W3_9BURK</name>
<dbReference type="EMBL" id="WWCT01000020">
    <property type="protein sequence ID" value="MYN29127.1"/>
    <property type="molecule type" value="Genomic_DNA"/>
</dbReference>
<evidence type="ECO:0000313" key="1">
    <source>
        <dbReference type="EMBL" id="MYN29127.1"/>
    </source>
</evidence>
<evidence type="ECO:0000313" key="2">
    <source>
        <dbReference type="Proteomes" id="UP000642144"/>
    </source>
</evidence>
<reference evidence="1 2" key="1">
    <citation type="submission" date="2019-12" db="EMBL/GenBank/DDBJ databases">
        <title>Novel species isolated from a subtropical stream in China.</title>
        <authorList>
            <person name="Lu H."/>
        </authorList>
    </citation>
    <scope>NUCLEOTIDE SEQUENCE [LARGE SCALE GENOMIC DNA]</scope>
    <source>
        <strain evidence="1 2">CY42W</strain>
    </source>
</reference>